<organism evidence="2 3">
    <name type="scientific">Actinidia chinensis var. chinensis</name>
    <name type="common">Chinese soft-hair kiwi</name>
    <dbReference type="NCBI Taxonomy" id="1590841"/>
    <lineage>
        <taxon>Eukaryota</taxon>
        <taxon>Viridiplantae</taxon>
        <taxon>Streptophyta</taxon>
        <taxon>Embryophyta</taxon>
        <taxon>Tracheophyta</taxon>
        <taxon>Spermatophyta</taxon>
        <taxon>Magnoliopsida</taxon>
        <taxon>eudicotyledons</taxon>
        <taxon>Gunneridae</taxon>
        <taxon>Pentapetalae</taxon>
        <taxon>asterids</taxon>
        <taxon>Ericales</taxon>
        <taxon>Actinidiaceae</taxon>
        <taxon>Actinidia</taxon>
    </lineage>
</organism>
<protein>
    <submittedName>
        <fullName evidence="2">Myosin-2 like</fullName>
    </submittedName>
</protein>
<keyword evidence="1" id="KW-0472">Membrane</keyword>
<dbReference type="InParanoid" id="A0A2R6RBD1"/>
<keyword evidence="1" id="KW-1133">Transmembrane helix</keyword>
<feature type="transmembrane region" description="Helical" evidence="1">
    <location>
        <begin position="265"/>
        <end position="286"/>
    </location>
</feature>
<gene>
    <name evidence="2" type="ORF">CEY00_Acc09427</name>
</gene>
<accession>A0A2R6RBD1</accession>
<evidence type="ECO:0000313" key="2">
    <source>
        <dbReference type="EMBL" id="PSS24867.1"/>
    </source>
</evidence>
<sequence length="357" mass="39367">MEVGKLVFLEDLEKLRYLAELIYLQEVEAIQATIYYNNDDFIQSLTDSRTNYESVLKLVDTAVQLLETYPTNKVDKTTASAAKDFHDFIIYVSNYALQTMANYNSRLHYINEVTSYVESFVERMAHVQLHRDTLGNEMESIAIDAAISKSIPLQAAKSHQSDLSTTFSQTLKDSGIELHDLVQSHQARLGLEGPFEDLEPVQKARVYNEIIISSGREAILVDRIETVSKYGGAAWTMITIGFEVWDVFHSENKIEKTTYYAVKEVAQFGGAYLGGIVATAVATNVFELSPVYVTIAGIAGSIAGSFIVGTIVAALFGLIFSSGGEKVPYDVTSGHISYVQDLPDGAGLANRIAFHLS</sequence>
<comment type="caution">
    <text evidence="2">The sequence shown here is derived from an EMBL/GenBank/DDBJ whole genome shotgun (WGS) entry which is preliminary data.</text>
</comment>
<dbReference type="EMBL" id="NKQK01000008">
    <property type="protein sequence ID" value="PSS24867.1"/>
    <property type="molecule type" value="Genomic_DNA"/>
</dbReference>
<dbReference type="Proteomes" id="UP000241394">
    <property type="component" value="Chromosome LG8"/>
</dbReference>
<reference evidence="2 3" key="1">
    <citation type="submission" date="2017-07" db="EMBL/GenBank/DDBJ databases">
        <title>An improved, manually edited Actinidia chinensis var. chinensis (kiwifruit) genome highlights the challenges associated with draft genomes and gene prediction in plants.</title>
        <authorList>
            <person name="Pilkington S."/>
            <person name="Crowhurst R."/>
            <person name="Hilario E."/>
            <person name="Nardozza S."/>
            <person name="Fraser L."/>
            <person name="Peng Y."/>
            <person name="Gunaseelan K."/>
            <person name="Simpson R."/>
            <person name="Tahir J."/>
            <person name="Deroles S."/>
            <person name="Templeton K."/>
            <person name="Luo Z."/>
            <person name="Davy M."/>
            <person name="Cheng C."/>
            <person name="Mcneilage M."/>
            <person name="Scaglione D."/>
            <person name="Liu Y."/>
            <person name="Zhang Q."/>
            <person name="Datson P."/>
            <person name="De Silva N."/>
            <person name="Gardiner S."/>
            <person name="Bassett H."/>
            <person name="Chagne D."/>
            <person name="Mccallum J."/>
            <person name="Dzierzon H."/>
            <person name="Deng C."/>
            <person name="Wang Y.-Y."/>
            <person name="Barron N."/>
            <person name="Manako K."/>
            <person name="Bowen J."/>
            <person name="Foster T."/>
            <person name="Erridge Z."/>
            <person name="Tiffin H."/>
            <person name="Waite C."/>
            <person name="Davies K."/>
            <person name="Grierson E."/>
            <person name="Laing W."/>
            <person name="Kirk R."/>
            <person name="Chen X."/>
            <person name="Wood M."/>
            <person name="Montefiori M."/>
            <person name="Brummell D."/>
            <person name="Schwinn K."/>
            <person name="Catanach A."/>
            <person name="Fullerton C."/>
            <person name="Li D."/>
            <person name="Meiyalaghan S."/>
            <person name="Nieuwenhuizen N."/>
            <person name="Read N."/>
            <person name="Prakash R."/>
            <person name="Hunter D."/>
            <person name="Zhang H."/>
            <person name="Mckenzie M."/>
            <person name="Knabel M."/>
            <person name="Harris A."/>
            <person name="Allan A."/>
            <person name="Chen A."/>
            <person name="Janssen B."/>
            <person name="Plunkett B."/>
            <person name="Dwamena C."/>
            <person name="Voogd C."/>
            <person name="Leif D."/>
            <person name="Lafferty D."/>
            <person name="Souleyre E."/>
            <person name="Varkonyi-Gasic E."/>
            <person name="Gambi F."/>
            <person name="Hanley J."/>
            <person name="Yao J.-L."/>
            <person name="Cheung J."/>
            <person name="David K."/>
            <person name="Warren B."/>
            <person name="Marsh K."/>
            <person name="Snowden K."/>
            <person name="Lin-Wang K."/>
            <person name="Brian L."/>
            <person name="Martinez-Sanchez M."/>
            <person name="Wang M."/>
            <person name="Ileperuma N."/>
            <person name="Macnee N."/>
            <person name="Campin R."/>
            <person name="Mcatee P."/>
            <person name="Drummond R."/>
            <person name="Espley R."/>
            <person name="Ireland H."/>
            <person name="Wu R."/>
            <person name="Atkinson R."/>
            <person name="Karunairetnam S."/>
            <person name="Bulley S."/>
            <person name="Chunkath S."/>
            <person name="Hanley Z."/>
            <person name="Storey R."/>
            <person name="Thrimawithana A."/>
            <person name="Thomson S."/>
            <person name="David C."/>
            <person name="Testolin R."/>
        </authorList>
    </citation>
    <scope>NUCLEOTIDE SEQUENCE [LARGE SCALE GENOMIC DNA]</scope>
    <source>
        <strain evidence="3">cv. Red5</strain>
        <tissue evidence="2">Young leaf</tissue>
    </source>
</reference>
<reference evidence="3" key="2">
    <citation type="journal article" date="2018" name="BMC Genomics">
        <title>A manually annotated Actinidia chinensis var. chinensis (kiwifruit) genome highlights the challenges associated with draft genomes and gene prediction in plants.</title>
        <authorList>
            <person name="Pilkington S.M."/>
            <person name="Crowhurst R."/>
            <person name="Hilario E."/>
            <person name="Nardozza S."/>
            <person name="Fraser L."/>
            <person name="Peng Y."/>
            <person name="Gunaseelan K."/>
            <person name="Simpson R."/>
            <person name="Tahir J."/>
            <person name="Deroles S.C."/>
            <person name="Templeton K."/>
            <person name="Luo Z."/>
            <person name="Davy M."/>
            <person name="Cheng C."/>
            <person name="McNeilage M."/>
            <person name="Scaglione D."/>
            <person name="Liu Y."/>
            <person name="Zhang Q."/>
            <person name="Datson P."/>
            <person name="De Silva N."/>
            <person name="Gardiner S.E."/>
            <person name="Bassett H."/>
            <person name="Chagne D."/>
            <person name="McCallum J."/>
            <person name="Dzierzon H."/>
            <person name="Deng C."/>
            <person name="Wang Y.Y."/>
            <person name="Barron L."/>
            <person name="Manako K."/>
            <person name="Bowen J."/>
            <person name="Foster T.M."/>
            <person name="Erridge Z.A."/>
            <person name="Tiffin H."/>
            <person name="Waite C.N."/>
            <person name="Davies K.M."/>
            <person name="Grierson E.P."/>
            <person name="Laing W.A."/>
            <person name="Kirk R."/>
            <person name="Chen X."/>
            <person name="Wood M."/>
            <person name="Montefiori M."/>
            <person name="Brummell D.A."/>
            <person name="Schwinn K.E."/>
            <person name="Catanach A."/>
            <person name="Fullerton C."/>
            <person name="Li D."/>
            <person name="Meiyalaghan S."/>
            <person name="Nieuwenhuizen N."/>
            <person name="Read N."/>
            <person name="Prakash R."/>
            <person name="Hunter D."/>
            <person name="Zhang H."/>
            <person name="McKenzie M."/>
            <person name="Knabel M."/>
            <person name="Harris A."/>
            <person name="Allan A.C."/>
            <person name="Gleave A."/>
            <person name="Chen A."/>
            <person name="Janssen B.J."/>
            <person name="Plunkett B."/>
            <person name="Ampomah-Dwamena C."/>
            <person name="Voogd C."/>
            <person name="Leif D."/>
            <person name="Lafferty D."/>
            <person name="Souleyre E.J.F."/>
            <person name="Varkonyi-Gasic E."/>
            <person name="Gambi F."/>
            <person name="Hanley J."/>
            <person name="Yao J.L."/>
            <person name="Cheung J."/>
            <person name="David K.M."/>
            <person name="Warren B."/>
            <person name="Marsh K."/>
            <person name="Snowden K.C."/>
            <person name="Lin-Wang K."/>
            <person name="Brian L."/>
            <person name="Martinez-Sanchez M."/>
            <person name="Wang M."/>
            <person name="Ileperuma N."/>
            <person name="Macnee N."/>
            <person name="Campin R."/>
            <person name="McAtee P."/>
            <person name="Drummond R.S.M."/>
            <person name="Espley R.V."/>
            <person name="Ireland H.S."/>
            <person name="Wu R."/>
            <person name="Atkinson R.G."/>
            <person name="Karunairetnam S."/>
            <person name="Bulley S."/>
            <person name="Chunkath S."/>
            <person name="Hanley Z."/>
            <person name="Storey R."/>
            <person name="Thrimawithana A.H."/>
            <person name="Thomson S."/>
            <person name="David C."/>
            <person name="Testolin R."/>
            <person name="Huang H."/>
            <person name="Hellens R.P."/>
            <person name="Schaffer R.J."/>
        </authorList>
    </citation>
    <scope>NUCLEOTIDE SEQUENCE [LARGE SCALE GENOMIC DNA]</scope>
    <source>
        <strain evidence="3">cv. Red5</strain>
    </source>
</reference>
<name>A0A2R6RBD1_ACTCC</name>
<evidence type="ECO:0000256" key="1">
    <source>
        <dbReference type="SAM" id="Phobius"/>
    </source>
</evidence>
<dbReference type="AlphaFoldDB" id="A0A2R6RBD1"/>
<evidence type="ECO:0000313" key="3">
    <source>
        <dbReference type="Proteomes" id="UP000241394"/>
    </source>
</evidence>
<keyword evidence="3" id="KW-1185">Reference proteome</keyword>
<dbReference type="Gramene" id="PSS24867">
    <property type="protein sequence ID" value="PSS24867"/>
    <property type="gene ID" value="CEY00_Acc09427"/>
</dbReference>
<dbReference type="OrthoDB" id="1618314at2759"/>
<proteinExistence type="predicted"/>
<dbReference type="OMA" id="MQCIRNC"/>
<keyword evidence="1" id="KW-0812">Transmembrane</keyword>
<feature type="transmembrane region" description="Helical" evidence="1">
    <location>
        <begin position="292"/>
        <end position="320"/>
    </location>
</feature>